<feature type="domain" description="DUF4232" evidence="3">
    <location>
        <begin position="85"/>
        <end position="220"/>
    </location>
</feature>
<feature type="signal peptide" evidence="2">
    <location>
        <begin position="1"/>
        <end position="26"/>
    </location>
</feature>
<evidence type="ECO:0000313" key="5">
    <source>
        <dbReference type="Proteomes" id="UP001519641"/>
    </source>
</evidence>
<dbReference type="RefSeq" id="WP_214543748.1">
    <property type="nucleotide sequence ID" value="NZ_JAHEWS010000004.1"/>
</dbReference>
<feature type="compositionally biased region" description="Low complexity" evidence="1">
    <location>
        <begin position="27"/>
        <end position="65"/>
    </location>
</feature>
<evidence type="ECO:0000259" key="3">
    <source>
        <dbReference type="Pfam" id="PF14016"/>
    </source>
</evidence>
<keyword evidence="5" id="KW-1185">Reference proteome</keyword>
<sequence length="228" mass="22117">MQRSSRSKFLLVVTGLVAVGTLAGCASDGQPAATETVTAPAPSPSASASTPQSSEESASAAPSDGSGSGSSAGSGATGQASGDRCAVSSLAGRIEAGSGGAAGSVVVHLVLENTGSTTCTVQGWPGVSFVGGGNGEQIGAAAVAEKSSPHPTVTLAPGKTAVAPLKIVRAENYSAGDCSPQTPDGFRVYPPGSKQSLFVKDTDFQACASADASLLSVQAFVPEGQATS</sequence>
<organism evidence="4 5">
    <name type="scientific">Curtobacterium aurantiacum</name>
    <dbReference type="NCBI Taxonomy" id="3236919"/>
    <lineage>
        <taxon>Bacteria</taxon>
        <taxon>Bacillati</taxon>
        <taxon>Actinomycetota</taxon>
        <taxon>Actinomycetes</taxon>
        <taxon>Micrococcales</taxon>
        <taxon>Microbacteriaceae</taxon>
        <taxon>Curtobacterium</taxon>
    </lineage>
</organism>
<evidence type="ECO:0000256" key="2">
    <source>
        <dbReference type="SAM" id="SignalP"/>
    </source>
</evidence>
<evidence type="ECO:0000256" key="1">
    <source>
        <dbReference type="SAM" id="MobiDB-lite"/>
    </source>
</evidence>
<feature type="chain" id="PRO_5047054008" evidence="2">
    <location>
        <begin position="27"/>
        <end position="228"/>
    </location>
</feature>
<proteinExistence type="predicted"/>
<accession>A0ABS5VBR4</accession>
<reference evidence="4 5" key="1">
    <citation type="submission" date="2021-05" db="EMBL/GenBank/DDBJ databases">
        <title>Whole genome sequence of Curtobacterium flaccumfaciens pv. flaccumfaciens strain CFBP 8819.</title>
        <authorList>
            <person name="Osdaghi E."/>
            <person name="Taghouti G."/>
            <person name="Portier P."/>
            <person name="Fazliarab A."/>
            <person name="Taghavi S.M."/>
            <person name="Briand M."/>
            <person name="Le-Saux M."/>
            <person name="Jacques M.-A."/>
        </authorList>
    </citation>
    <scope>NUCLEOTIDE SEQUENCE [LARGE SCALE GENOMIC DNA]</scope>
    <source>
        <strain evidence="4 5">CFBP 8819</strain>
    </source>
</reference>
<dbReference type="PROSITE" id="PS51257">
    <property type="entry name" value="PROKAR_LIPOPROTEIN"/>
    <property type="match status" value="1"/>
</dbReference>
<evidence type="ECO:0000313" key="4">
    <source>
        <dbReference type="EMBL" id="MBT1586924.1"/>
    </source>
</evidence>
<dbReference type="Proteomes" id="UP001519641">
    <property type="component" value="Unassembled WGS sequence"/>
</dbReference>
<protein>
    <submittedName>
        <fullName evidence="4">DUF4232 domain-containing protein</fullName>
    </submittedName>
</protein>
<gene>
    <name evidence="4" type="ORF">KK097_03750</name>
</gene>
<dbReference type="EMBL" id="JAHEWS010000004">
    <property type="protein sequence ID" value="MBT1586924.1"/>
    <property type="molecule type" value="Genomic_DNA"/>
</dbReference>
<dbReference type="InterPro" id="IPR025326">
    <property type="entry name" value="DUF4232"/>
</dbReference>
<feature type="compositionally biased region" description="Gly residues" evidence="1">
    <location>
        <begin position="66"/>
        <end position="76"/>
    </location>
</feature>
<comment type="caution">
    <text evidence="4">The sequence shown here is derived from an EMBL/GenBank/DDBJ whole genome shotgun (WGS) entry which is preliminary data.</text>
</comment>
<dbReference type="Pfam" id="PF14016">
    <property type="entry name" value="DUF4232"/>
    <property type="match status" value="1"/>
</dbReference>
<name>A0ABS5VBR4_9MICO</name>
<keyword evidence="2" id="KW-0732">Signal</keyword>
<feature type="region of interest" description="Disordered" evidence="1">
    <location>
        <begin position="27"/>
        <end position="82"/>
    </location>
</feature>